<keyword evidence="8" id="KW-1185">Reference proteome</keyword>
<proteinExistence type="predicted"/>
<evidence type="ECO:0000256" key="4">
    <source>
        <dbReference type="ARBA" id="ARBA00022989"/>
    </source>
</evidence>
<dbReference type="InterPro" id="IPR002293">
    <property type="entry name" value="AA/rel_permease1"/>
</dbReference>
<evidence type="ECO:0000256" key="5">
    <source>
        <dbReference type="ARBA" id="ARBA00023136"/>
    </source>
</evidence>
<reference evidence="7" key="1">
    <citation type="journal article" date="2020" name="Stud. Mycol.">
        <title>101 Dothideomycetes genomes: a test case for predicting lifestyles and emergence of pathogens.</title>
        <authorList>
            <person name="Haridas S."/>
            <person name="Albert R."/>
            <person name="Binder M."/>
            <person name="Bloem J."/>
            <person name="Labutti K."/>
            <person name="Salamov A."/>
            <person name="Andreopoulos B."/>
            <person name="Baker S."/>
            <person name="Barry K."/>
            <person name="Bills G."/>
            <person name="Bluhm B."/>
            <person name="Cannon C."/>
            <person name="Castanera R."/>
            <person name="Culley D."/>
            <person name="Daum C."/>
            <person name="Ezra D."/>
            <person name="Gonzalez J."/>
            <person name="Henrissat B."/>
            <person name="Kuo A."/>
            <person name="Liang C."/>
            <person name="Lipzen A."/>
            <person name="Lutzoni F."/>
            <person name="Magnuson J."/>
            <person name="Mondo S."/>
            <person name="Nolan M."/>
            <person name="Ohm R."/>
            <person name="Pangilinan J."/>
            <person name="Park H.-J."/>
            <person name="Ramirez L."/>
            <person name="Alfaro M."/>
            <person name="Sun H."/>
            <person name="Tritt A."/>
            <person name="Yoshinaga Y."/>
            <person name="Zwiers L.-H."/>
            <person name="Turgeon B."/>
            <person name="Goodwin S."/>
            <person name="Spatafora J."/>
            <person name="Crous P."/>
            <person name="Grigoriev I."/>
        </authorList>
    </citation>
    <scope>NUCLEOTIDE SEQUENCE</scope>
    <source>
        <strain evidence="7">Tuck. ex Michener</strain>
    </source>
</reference>
<feature type="transmembrane region" description="Helical" evidence="6">
    <location>
        <begin position="227"/>
        <end position="246"/>
    </location>
</feature>
<dbReference type="OrthoDB" id="3257095at2759"/>
<feature type="transmembrane region" description="Helical" evidence="6">
    <location>
        <begin position="327"/>
        <end position="349"/>
    </location>
</feature>
<evidence type="ECO:0000256" key="3">
    <source>
        <dbReference type="ARBA" id="ARBA00022692"/>
    </source>
</evidence>
<dbReference type="Pfam" id="PF13520">
    <property type="entry name" value="AA_permease_2"/>
    <property type="match status" value="1"/>
</dbReference>
<dbReference type="Gene3D" id="1.20.1740.10">
    <property type="entry name" value="Amino acid/polyamine transporter I"/>
    <property type="match status" value="1"/>
</dbReference>
<protein>
    <submittedName>
        <fullName evidence="7">Amino acid transporter-like protein</fullName>
    </submittedName>
</protein>
<dbReference type="PANTHER" id="PTHR45649">
    <property type="entry name" value="AMINO-ACID PERMEASE BAT1"/>
    <property type="match status" value="1"/>
</dbReference>
<dbReference type="AlphaFoldDB" id="A0A6A6HKL6"/>
<comment type="subcellular location">
    <subcellularLocation>
        <location evidence="1">Membrane</location>
        <topology evidence="1">Multi-pass membrane protein</topology>
    </subcellularLocation>
</comment>
<organism evidence="7 8">
    <name type="scientific">Viridothelium virens</name>
    <name type="common">Speckled blister lichen</name>
    <name type="synonym">Trypethelium virens</name>
    <dbReference type="NCBI Taxonomy" id="1048519"/>
    <lineage>
        <taxon>Eukaryota</taxon>
        <taxon>Fungi</taxon>
        <taxon>Dikarya</taxon>
        <taxon>Ascomycota</taxon>
        <taxon>Pezizomycotina</taxon>
        <taxon>Dothideomycetes</taxon>
        <taxon>Dothideomycetes incertae sedis</taxon>
        <taxon>Trypetheliales</taxon>
        <taxon>Trypetheliaceae</taxon>
        <taxon>Viridothelium</taxon>
    </lineage>
</organism>
<accession>A0A6A6HKL6</accession>
<gene>
    <name evidence="7" type="ORF">EV356DRAFT_507550</name>
</gene>
<keyword evidence="5 6" id="KW-0472">Membrane</keyword>
<keyword evidence="2" id="KW-0813">Transport</keyword>
<keyword evidence="3 6" id="KW-0812">Transmembrane</keyword>
<keyword evidence="4 6" id="KW-1133">Transmembrane helix</keyword>
<evidence type="ECO:0000313" key="8">
    <source>
        <dbReference type="Proteomes" id="UP000800092"/>
    </source>
</evidence>
<feature type="transmembrane region" description="Helical" evidence="6">
    <location>
        <begin position="186"/>
        <end position="207"/>
    </location>
</feature>
<dbReference type="EMBL" id="ML991776">
    <property type="protein sequence ID" value="KAF2238422.1"/>
    <property type="molecule type" value="Genomic_DNA"/>
</dbReference>
<sequence>MSEKKNEATNITEVANDETVLARFGKRQQLRRGFSTVSAIGLTCALMLTWDVLIMTLQYGLQNGGPAGLFYGYIVAWVGATLQALVMAEMASMIPLAGGPFNWVSILAPPWCRKFLSYLAGWISVIAWQALVAGTSFVCGTIVQGMLILNHPTYIPQRWHGTLLTCAMLAVALLINLLLGRRLPKFEILMLGVFIAGFIGILVPITRLSTHKSADEVFKVFQNLGEWKTQGLSFFVGIITAVNCFLGFDATDHIAEEIENAAKVIPLAMISSVTLNGVLGLGMLVALLFCMGDIVAATQSATGYPFIDIFTYAVGSVRGGTALTCTILTINIFSLVGVVATASRMLWAFSREKGVPFSRHVSKIHLGTRMPIVAIVVTVILNGLISFINIGSSVALQAFIGVFVAAYYSSFFMCAGIMLHKRLTTAESAIPWGPFRLRRFGVPVTIIAIMYTMIGFIFSFWPYTPAVTPSNMNYNIVLFGGTILFALFFWAFWGRKVYKGPIVEVQGSVIEVI</sequence>
<dbReference type="GO" id="GO:0016020">
    <property type="term" value="C:membrane"/>
    <property type="evidence" value="ECO:0007669"/>
    <property type="project" value="UniProtKB-SubCell"/>
</dbReference>
<feature type="transmembrane region" description="Helical" evidence="6">
    <location>
        <begin position="70"/>
        <end position="94"/>
    </location>
</feature>
<dbReference type="PIRSF" id="PIRSF006060">
    <property type="entry name" value="AA_transporter"/>
    <property type="match status" value="1"/>
</dbReference>
<feature type="transmembrane region" description="Helical" evidence="6">
    <location>
        <begin position="440"/>
        <end position="461"/>
    </location>
</feature>
<evidence type="ECO:0000256" key="1">
    <source>
        <dbReference type="ARBA" id="ARBA00004141"/>
    </source>
</evidence>
<evidence type="ECO:0000313" key="7">
    <source>
        <dbReference type="EMBL" id="KAF2238422.1"/>
    </source>
</evidence>
<dbReference type="GO" id="GO:0022857">
    <property type="term" value="F:transmembrane transporter activity"/>
    <property type="evidence" value="ECO:0007669"/>
    <property type="project" value="InterPro"/>
</dbReference>
<feature type="transmembrane region" description="Helical" evidence="6">
    <location>
        <begin position="396"/>
        <end position="419"/>
    </location>
</feature>
<feature type="transmembrane region" description="Helical" evidence="6">
    <location>
        <begin position="267"/>
        <end position="289"/>
    </location>
</feature>
<feature type="transmembrane region" description="Helical" evidence="6">
    <location>
        <begin position="159"/>
        <end position="179"/>
    </location>
</feature>
<dbReference type="Proteomes" id="UP000800092">
    <property type="component" value="Unassembled WGS sequence"/>
</dbReference>
<feature type="transmembrane region" description="Helical" evidence="6">
    <location>
        <begin position="33"/>
        <end position="50"/>
    </location>
</feature>
<name>A0A6A6HKL6_VIRVR</name>
<feature type="transmembrane region" description="Helical" evidence="6">
    <location>
        <begin position="115"/>
        <end position="147"/>
    </location>
</feature>
<feature type="transmembrane region" description="Helical" evidence="6">
    <location>
        <begin position="473"/>
        <end position="493"/>
    </location>
</feature>
<evidence type="ECO:0000256" key="2">
    <source>
        <dbReference type="ARBA" id="ARBA00022448"/>
    </source>
</evidence>
<evidence type="ECO:0000256" key="6">
    <source>
        <dbReference type="SAM" id="Phobius"/>
    </source>
</evidence>
<dbReference type="PANTHER" id="PTHR45649:SF1">
    <property type="entry name" value="TRANSPORTER, PUTATIVE (EUROFUNG)-RELATED"/>
    <property type="match status" value="1"/>
</dbReference>
<feature type="transmembrane region" description="Helical" evidence="6">
    <location>
        <begin position="370"/>
        <end position="390"/>
    </location>
</feature>